<dbReference type="PANTHER" id="PTHR10366">
    <property type="entry name" value="NAD DEPENDENT EPIMERASE/DEHYDRATASE"/>
    <property type="match status" value="1"/>
</dbReference>
<evidence type="ECO:0000313" key="5">
    <source>
        <dbReference type="EMBL" id="KAL2289206.1"/>
    </source>
</evidence>
<name>A0ABR4F3D0_9PEZI</name>
<keyword evidence="3" id="KW-0472">Membrane</keyword>
<comment type="similarity">
    <text evidence="2">Belongs to the NAD(P)-dependent epimerase/dehydratase family. Dihydroflavonol-4-reductase subfamily.</text>
</comment>
<feature type="domain" description="3-beta hydroxysteroid dehydrogenase/isomerase" evidence="4">
    <location>
        <begin position="84"/>
        <end position="215"/>
    </location>
</feature>
<dbReference type="PANTHER" id="PTHR10366:SF447">
    <property type="entry name" value="HYDROXYSTEROID DEHYDROGENASE_ISOMERASE FAMILY PROTEIN, PUTATIVE (AFU_ORTHOLOGUE AFUA_1G06450)-RELATED"/>
    <property type="match status" value="1"/>
</dbReference>
<dbReference type="Proteomes" id="UP001600888">
    <property type="component" value="Unassembled WGS sequence"/>
</dbReference>
<organism evidence="5 6">
    <name type="scientific">Diaporthe vaccinii</name>
    <dbReference type="NCBI Taxonomy" id="105482"/>
    <lineage>
        <taxon>Eukaryota</taxon>
        <taxon>Fungi</taxon>
        <taxon>Dikarya</taxon>
        <taxon>Ascomycota</taxon>
        <taxon>Pezizomycotina</taxon>
        <taxon>Sordariomycetes</taxon>
        <taxon>Sordariomycetidae</taxon>
        <taxon>Diaporthales</taxon>
        <taxon>Diaporthaceae</taxon>
        <taxon>Diaporthe</taxon>
        <taxon>Diaporthe eres species complex</taxon>
    </lineage>
</organism>
<evidence type="ECO:0000256" key="2">
    <source>
        <dbReference type="ARBA" id="ARBA00023445"/>
    </source>
</evidence>
<comment type="caution">
    <text evidence="5">The sequence shown here is derived from an EMBL/GenBank/DDBJ whole genome shotgun (WGS) entry which is preliminary data.</text>
</comment>
<evidence type="ECO:0000259" key="4">
    <source>
        <dbReference type="Pfam" id="PF01073"/>
    </source>
</evidence>
<dbReference type="InterPro" id="IPR050425">
    <property type="entry name" value="NAD(P)_dehydrat-like"/>
</dbReference>
<dbReference type="InterPro" id="IPR036291">
    <property type="entry name" value="NAD(P)-bd_dom_sf"/>
</dbReference>
<keyword evidence="6" id="KW-1185">Reference proteome</keyword>
<keyword evidence="3" id="KW-0812">Transmembrane</keyword>
<dbReference type="Gene3D" id="3.40.50.720">
    <property type="entry name" value="NAD(P)-binding Rossmann-like Domain"/>
    <property type="match status" value="1"/>
</dbReference>
<evidence type="ECO:0000313" key="6">
    <source>
        <dbReference type="Proteomes" id="UP001600888"/>
    </source>
</evidence>
<proteinExistence type="inferred from homology"/>
<dbReference type="Pfam" id="PF01073">
    <property type="entry name" value="3Beta_HSD"/>
    <property type="match status" value="2"/>
</dbReference>
<gene>
    <name evidence="5" type="ORF">FJTKL_02234</name>
</gene>
<feature type="domain" description="3-beta hydroxysteroid dehydrogenase/isomerase" evidence="4">
    <location>
        <begin position="254"/>
        <end position="369"/>
    </location>
</feature>
<dbReference type="SUPFAM" id="SSF51735">
    <property type="entry name" value="NAD(P)-binding Rossmann-fold domains"/>
    <property type="match status" value="1"/>
</dbReference>
<keyword evidence="3" id="KW-1133">Transmembrane helix</keyword>
<dbReference type="EMBL" id="JBAWTH010000013">
    <property type="protein sequence ID" value="KAL2289206.1"/>
    <property type="molecule type" value="Genomic_DNA"/>
</dbReference>
<dbReference type="InterPro" id="IPR002225">
    <property type="entry name" value="3Beta_OHSteriod_DH/Estase"/>
</dbReference>
<accession>A0ABR4F3D0</accession>
<feature type="transmembrane region" description="Helical" evidence="3">
    <location>
        <begin position="6"/>
        <end position="28"/>
    </location>
</feature>
<reference evidence="5 6" key="1">
    <citation type="submission" date="2024-03" db="EMBL/GenBank/DDBJ databases">
        <title>A high-quality draft genome sequence of Diaporthe vaccinii, a causative agent of upright dieback and viscid rot disease in cranberry plants.</title>
        <authorList>
            <person name="Sarrasin M."/>
            <person name="Lang B.F."/>
            <person name="Burger G."/>
        </authorList>
    </citation>
    <scope>NUCLEOTIDE SEQUENCE [LARGE SCALE GENOMIC DNA]</scope>
    <source>
        <strain evidence="5 6">IS7</strain>
    </source>
</reference>
<evidence type="ECO:0000256" key="3">
    <source>
        <dbReference type="SAM" id="Phobius"/>
    </source>
</evidence>
<keyword evidence="1" id="KW-0560">Oxidoreductase</keyword>
<protein>
    <recommendedName>
        <fullName evidence="4">3-beta hydroxysteroid dehydrogenase/isomerase domain-containing protein</fullName>
    </recommendedName>
</protein>
<evidence type="ECO:0000256" key="1">
    <source>
        <dbReference type="ARBA" id="ARBA00023002"/>
    </source>
</evidence>
<sequence>MINPVQTFPGLLAAATCILMGLAVLYLINLNRLLRITPDQVKKLAGDRWTDDQVRKTYERLRQNQITTASYSSQLPPKLNRRYIVTGGSGLVGGYIVLQLLERGQPPNAIRIVDFQQPHRRDQLDHPLFENVDFQKADISSVGFTDAAFSKPWHPSVAKLPLTVFHTAAVIIPSARSPLVNGFCEAVNVGGTENVLAAARRAGADVLVSTSSASISIRPVELWVRPWRWNTCPRGYCQVLEESDFFRPLRAHEEFFGNYPASKARAERIVCGANGRELRTGCIRPANGVYGHPTDNTVGGPLNSQICPTWATHVVQSFVHGINCALAHLQFESILAEKGSHSSPQAGRPFCVTDPNPPIYYGDLYGLLSRLAITPFKLVSLPPMPFVLVSYLVEFYSLLPYRLSRSLARFIPPLSGDIKHLQPGLFSICTHLVADNADSGMAVSDGGLGYRGVLTTLEGMCQELVEWNLEQEEHATQAALVADGDKGLRYFHSSVSLAEQMQKVSIILTPCRKILPQLQHTLGSSMPAAPSSSSDPSPSMMYCRVIQSQKNLPNPPPMMTQMMMYPLYDMTSNMTIYASPRAAAWITARKSCCSGLTRKTTALPAPPAAVPPAPPSLFQAAEAGVTFAVAPFDGLPVADEDEEDGDACCGCDRCEYPSLACAARAWNPRRIQSSYSLPTRRSASSIMTSRMVPMHEAAKAPLLPTCHDSARKHESIVYQFHNICLGEREYMLVIGGFHWV</sequence>